<evidence type="ECO:0000313" key="2">
    <source>
        <dbReference type="Proteomes" id="UP000734854"/>
    </source>
</evidence>
<dbReference type="InterPro" id="IPR044983">
    <property type="entry name" value="PNSB1"/>
</dbReference>
<comment type="caution">
    <text evidence="1">The sequence shown here is derived from an EMBL/GenBank/DDBJ whole genome shotgun (WGS) entry which is preliminary data.</text>
</comment>
<gene>
    <name evidence="1" type="ORF">ZIOFF_041029</name>
</gene>
<dbReference type="GO" id="GO:0009507">
    <property type="term" value="C:chloroplast"/>
    <property type="evidence" value="ECO:0007669"/>
    <property type="project" value="InterPro"/>
</dbReference>
<dbReference type="Proteomes" id="UP000734854">
    <property type="component" value="Unassembled WGS sequence"/>
</dbReference>
<protein>
    <submittedName>
        <fullName evidence="1">Uncharacterized protein</fullName>
    </submittedName>
</protein>
<name>A0A8J5KYG1_ZINOF</name>
<dbReference type="GO" id="GO:0009773">
    <property type="term" value="P:photosynthetic electron transport in photosystem I"/>
    <property type="evidence" value="ECO:0007669"/>
    <property type="project" value="InterPro"/>
</dbReference>
<organism evidence="1 2">
    <name type="scientific">Zingiber officinale</name>
    <name type="common">Ginger</name>
    <name type="synonym">Amomum zingiber</name>
    <dbReference type="NCBI Taxonomy" id="94328"/>
    <lineage>
        <taxon>Eukaryota</taxon>
        <taxon>Viridiplantae</taxon>
        <taxon>Streptophyta</taxon>
        <taxon>Embryophyta</taxon>
        <taxon>Tracheophyta</taxon>
        <taxon>Spermatophyta</taxon>
        <taxon>Magnoliopsida</taxon>
        <taxon>Liliopsida</taxon>
        <taxon>Zingiberales</taxon>
        <taxon>Zingiberaceae</taxon>
        <taxon>Zingiber</taxon>
    </lineage>
</organism>
<sequence length="175" mass="19783">MLPFTFQLFGRPQWLTVKSRSQCYVDKIREELESRSCTIRTRCAVESVFSTDAGEDCSKDIYDGCIISTHAPDALKLLGEQATSEEARILGAFQYVYRTTDSFESRHRLKFMSNVFFFSIALFSSEEKANTFVPNVREKRCSIIASSTGKLIDIDVESVKNAVGIFEGSKVLINF</sequence>
<keyword evidence="2" id="KW-1185">Reference proteome</keyword>
<accession>A0A8J5KYG1</accession>
<dbReference type="AlphaFoldDB" id="A0A8J5KYG1"/>
<dbReference type="PANTHER" id="PTHR37698:SF1">
    <property type="entry name" value="PHOTOSYNTHETIC NDH SUBUNIT OF SUBCOMPLEX B 1, CHLOROPLASTIC"/>
    <property type="match status" value="1"/>
</dbReference>
<dbReference type="EMBL" id="JACMSC010000011">
    <property type="protein sequence ID" value="KAG6501159.1"/>
    <property type="molecule type" value="Genomic_DNA"/>
</dbReference>
<proteinExistence type="predicted"/>
<dbReference type="GO" id="GO:0010598">
    <property type="term" value="C:NAD(P)H dehydrogenase complex (plastoquinone)"/>
    <property type="evidence" value="ECO:0007669"/>
    <property type="project" value="InterPro"/>
</dbReference>
<evidence type="ECO:0000313" key="1">
    <source>
        <dbReference type="EMBL" id="KAG6501159.1"/>
    </source>
</evidence>
<dbReference type="PANTHER" id="PTHR37698">
    <property type="entry name" value="PHOTOSYNTHETIC NDH SUBUNIT OF SUBCOMPLEX B 1, CHLOROPLASTIC"/>
    <property type="match status" value="1"/>
</dbReference>
<reference evidence="1 2" key="1">
    <citation type="submission" date="2020-08" db="EMBL/GenBank/DDBJ databases">
        <title>Plant Genome Project.</title>
        <authorList>
            <person name="Zhang R.-G."/>
        </authorList>
    </citation>
    <scope>NUCLEOTIDE SEQUENCE [LARGE SCALE GENOMIC DNA]</scope>
    <source>
        <tissue evidence="1">Rhizome</tissue>
    </source>
</reference>